<dbReference type="Gene3D" id="3.40.50.200">
    <property type="entry name" value="Peptidase S8/S53 domain"/>
    <property type="match status" value="1"/>
</dbReference>
<dbReference type="SMART" id="SM00944">
    <property type="entry name" value="Pro-kuma_activ"/>
    <property type="match status" value="1"/>
</dbReference>
<dbReference type="CDD" id="cd11377">
    <property type="entry name" value="Pro-peptidase_S53"/>
    <property type="match status" value="1"/>
</dbReference>
<dbReference type="PROSITE" id="PS51695">
    <property type="entry name" value="SEDOLISIN"/>
    <property type="match status" value="1"/>
</dbReference>
<reference evidence="10" key="1">
    <citation type="journal article" date="2019" name="Int. J. Syst. Evol. Microbiol.">
        <title>The Global Catalogue of Microorganisms (GCM) 10K type strain sequencing project: providing services to taxonomists for standard genome sequencing and annotation.</title>
        <authorList>
            <consortium name="The Broad Institute Genomics Platform"/>
            <consortium name="The Broad Institute Genome Sequencing Center for Infectious Disease"/>
            <person name="Wu L."/>
            <person name="Ma J."/>
        </authorList>
    </citation>
    <scope>NUCLEOTIDE SEQUENCE [LARGE SCALE GENOMIC DNA]</scope>
    <source>
        <strain evidence="10">JCM 7356</strain>
    </source>
</reference>
<evidence type="ECO:0000256" key="3">
    <source>
        <dbReference type="ARBA" id="ARBA00022723"/>
    </source>
</evidence>
<keyword evidence="4" id="KW-0378">Hydrolase</keyword>
<evidence type="ECO:0000256" key="7">
    <source>
        <dbReference type="ARBA" id="ARBA00023145"/>
    </source>
</evidence>
<accession>A0ABP5RID0</accession>
<evidence type="ECO:0000256" key="1">
    <source>
        <dbReference type="ARBA" id="ARBA00001913"/>
    </source>
</evidence>
<dbReference type="SUPFAM" id="SSF52743">
    <property type="entry name" value="Subtilisin-like"/>
    <property type="match status" value="1"/>
</dbReference>
<keyword evidence="7" id="KW-0865">Zymogen</keyword>
<evidence type="ECO:0000256" key="5">
    <source>
        <dbReference type="ARBA" id="ARBA00022825"/>
    </source>
</evidence>
<comment type="caution">
    <text evidence="9">The sequence shown here is derived from an EMBL/GenBank/DDBJ whole genome shotgun (WGS) entry which is preliminary data.</text>
</comment>
<keyword evidence="6" id="KW-0106">Calcium</keyword>
<keyword evidence="2" id="KW-0645">Protease</keyword>
<dbReference type="Pfam" id="PF09286">
    <property type="entry name" value="Pro-kuma_activ"/>
    <property type="match status" value="1"/>
</dbReference>
<evidence type="ECO:0000259" key="8">
    <source>
        <dbReference type="PROSITE" id="PS51695"/>
    </source>
</evidence>
<name>A0ABP5RID0_9ACTN</name>
<dbReference type="PROSITE" id="PS00138">
    <property type="entry name" value="SUBTILASE_SER"/>
    <property type="match status" value="1"/>
</dbReference>
<dbReference type="PANTHER" id="PTHR14218:SF15">
    <property type="entry name" value="TRIPEPTIDYL-PEPTIDASE 1"/>
    <property type="match status" value="1"/>
</dbReference>
<dbReference type="Proteomes" id="UP001500305">
    <property type="component" value="Unassembled WGS sequence"/>
</dbReference>
<dbReference type="EMBL" id="BAAATR010000026">
    <property type="protein sequence ID" value="GAA2260976.1"/>
    <property type="molecule type" value="Genomic_DNA"/>
</dbReference>
<dbReference type="SUPFAM" id="SSF54897">
    <property type="entry name" value="Protease propeptides/inhibitors"/>
    <property type="match status" value="1"/>
</dbReference>
<evidence type="ECO:0000256" key="4">
    <source>
        <dbReference type="ARBA" id="ARBA00022801"/>
    </source>
</evidence>
<dbReference type="InterPro" id="IPR030400">
    <property type="entry name" value="Sedolisin_dom"/>
</dbReference>
<evidence type="ECO:0000313" key="9">
    <source>
        <dbReference type="EMBL" id="GAA2260976.1"/>
    </source>
</evidence>
<dbReference type="InterPro" id="IPR036852">
    <property type="entry name" value="Peptidase_S8/S53_dom_sf"/>
</dbReference>
<protein>
    <submittedName>
        <fullName evidence="9">S53 family peptidase</fullName>
    </submittedName>
</protein>
<feature type="domain" description="Peptidase S53" evidence="8">
    <location>
        <begin position="338"/>
        <end position="747"/>
    </location>
</feature>
<organism evidence="9 10">
    <name type="scientific">Kitasatospora cystarginea</name>
    <dbReference type="NCBI Taxonomy" id="58350"/>
    <lineage>
        <taxon>Bacteria</taxon>
        <taxon>Bacillati</taxon>
        <taxon>Actinomycetota</taxon>
        <taxon>Actinomycetes</taxon>
        <taxon>Kitasatosporales</taxon>
        <taxon>Streptomycetaceae</taxon>
        <taxon>Kitasatospora</taxon>
    </lineage>
</organism>
<dbReference type="Pfam" id="PF00082">
    <property type="entry name" value="Peptidase_S8"/>
    <property type="match status" value="1"/>
</dbReference>
<dbReference type="InterPro" id="IPR023828">
    <property type="entry name" value="Peptidase_S8_Ser-AS"/>
</dbReference>
<evidence type="ECO:0000256" key="2">
    <source>
        <dbReference type="ARBA" id="ARBA00022670"/>
    </source>
</evidence>
<keyword evidence="3" id="KW-0479">Metal-binding</keyword>
<dbReference type="InterPro" id="IPR015366">
    <property type="entry name" value="S53_propep"/>
</dbReference>
<keyword evidence="5" id="KW-0720">Serine protease</keyword>
<keyword evidence="10" id="KW-1185">Reference proteome</keyword>
<dbReference type="InterPro" id="IPR000209">
    <property type="entry name" value="Peptidase_S8/S53_dom"/>
</dbReference>
<proteinExistence type="predicted"/>
<evidence type="ECO:0000256" key="6">
    <source>
        <dbReference type="ARBA" id="ARBA00022837"/>
    </source>
</evidence>
<dbReference type="PANTHER" id="PTHR14218">
    <property type="entry name" value="PROTEASE S8 TRIPEPTIDYL PEPTIDASE I CLN2"/>
    <property type="match status" value="1"/>
</dbReference>
<gene>
    <name evidence="9" type="ORF">GCM10010430_51410</name>
</gene>
<evidence type="ECO:0000313" key="10">
    <source>
        <dbReference type="Proteomes" id="UP001500305"/>
    </source>
</evidence>
<comment type="cofactor">
    <cofactor evidence="1">
        <name>Ca(2+)</name>
        <dbReference type="ChEBI" id="CHEBI:29108"/>
    </cofactor>
</comment>
<dbReference type="CDD" id="cd04056">
    <property type="entry name" value="Peptidases_S53"/>
    <property type="match status" value="1"/>
</dbReference>
<dbReference type="InterPro" id="IPR050819">
    <property type="entry name" value="Tripeptidyl-peptidase_I"/>
</dbReference>
<sequence length="749" mass="78080">MDAPVLTLPLLGLRFGLRPRATALRTGGGIGNMPSLIRDSSGVAYCALSVIAHRRYALPLPSRTDNVCIRVRMGTPMGTHRYKRRTCALANNSIAGGYMTVSHAQRRVGVSVVATLSLLAGALVIGMPSAQAESVPSGRAALEGTKPAWATGAADQGATPDSAQINARVYLAGRDPKALDAYATAVSDPQSASYGKYLTPHQAQERFGATQAQIEAVTKWLRSSGLTVTGTNRHYISVSGNAAAARTAFATSLHDYRKEGRTYRAPQQAVSAPGTLADAVLTVTGLDNAPHRATPRDTLPGPGAGFRNSGPYSTYYGSNVAGTLPDAYGTKLPYAIHGYTGKQLRAAYGAGNYTGKGVTVAITDAYASPTMANDAAEYAKHNGDRAYRKGQYTEVLPASYTSVDDCGASGWYGEESLDVEAVHALAPDADIVYVGGASCNDPDLLDALNKVVDNRLADIVSNSWADLEGSETPDGAAAYDQTFKLGAVEGIGFYFSSGDDGDEVASSGKKQIESPGNSAWVTAVGGTSLAVGKGDKYQFETGWGTQKALLAADGKSWANLPGAFNGGAGGGTSSTVKQPFYQRGIVPDALAKANGPTRMRTVPDIAAVADPNTGFLVGQTQSWPDGSVKYDEYRIGGTSLAAPVIAGIQALAQQARHFPIGFANPSIYARYNSPLYHDVTDQPLGAGRDLAVARVDFANGVDASGGLVTSVRSLGKDSTLHAVRGYDDVTGVGTPAPGYVTSYGFPFLR</sequence>